<dbReference type="GO" id="GO:0006487">
    <property type="term" value="P:protein N-linked glycosylation"/>
    <property type="evidence" value="ECO:0007669"/>
    <property type="project" value="TreeGrafter"/>
</dbReference>
<dbReference type="Pfam" id="PF22422">
    <property type="entry name" value="MGH1-like_GH"/>
    <property type="match status" value="1"/>
</dbReference>
<dbReference type="GO" id="GO:0004573">
    <property type="term" value="F:Glc3Man9GlcNAc2 oligosaccharide glucosidase activity"/>
    <property type="evidence" value="ECO:0007669"/>
    <property type="project" value="InterPro"/>
</dbReference>
<dbReference type="GO" id="GO:0009311">
    <property type="term" value="P:oligosaccharide metabolic process"/>
    <property type="evidence" value="ECO:0007669"/>
    <property type="project" value="InterPro"/>
</dbReference>
<evidence type="ECO:0000259" key="4">
    <source>
        <dbReference type="Pfam" id="PF22422"/>
    </source>
</evidence>
<comment type="caution">
    <text evidence="5">The sequence shown here is derived from an EMBL/GenBank/DDBJ whole genome shotgun (WGS) entry which is preliminary data.</text>
</comment>
<reference evidence="5" key="1">
    <citation type="journal article" date="2014" name="Int. J. Syst. Evol. Microbiol.">
        <title>Complete genome sequence of Corynebacterium casei LMG S-19264T (=DSM 44701T), isolated from a smear-ripened cheese.</title>
        <authorList>
            <consortium name="US DOE Joint Genome Institute (JGI-PGF)"/>
            <person name="Walter F."/>
            <person name="Albersmeier A."/>
            <person name="Kalinowski J."/>
            <person name="Ruckert C."/>
        </authorList>
    </citation>
    <scope>NUCLEOTIDE SEQUENCE</scope>
    <source>
        <strain evidence="5">CGMCC 1.12195</strain>
    </source>
</reference>
<evidence type="ECO:0000313" key="6">
    <source>
        <dbReference type="Proteomes" id="UP000660862"/>
    </source>
</evidence>
<sequence length="892" mass="101735">MLALAILGSCGRPQRPFLSDLEADSDFPLYTTYAAATERSNFILDEGYTFRYYTDSLGADFTTDTGGDIGLGFKMGDQWVYRIEDMHQAPIITASYPDMVRYTYRPFEGVKVDVWFVVHSSTMALIDVCATNLTGAAMDLEVYPFMRSNGRAFQQIEQRDDHFLFDHQEYPDSWTLDHDLPYTDSIRNVWLAAEPPSAMGAFTSENGEPFKLPNRIENERQPVLQINGRAYLPGKQRVNDADGRLRLQLMIDGDPTKLLTESSPVWGGMHPAIDQGGFYRLEAAMLNENAKTFTLQAYDAAKRLSGQITGVLTSESQRHDVDLVSSAAITVMSDTEIHWDALHHVHLAWKAGREHASFSIYRRHYPAAYYERIVSNIVETSYTDATAEPGEVYGYLVIPANQQGELGMHAPEVTTIGQTVFADFVQDTMAADSFTAMDYAKLLTFKYALQLKAGKSKQLRFIRGIASVTAASDSLVHAARALLRQPLEPYQQDNERFFAKTPVPHFGDPDKEALYWSANNMMRQVFYPSEGKSSYNYYVFSREPTWGWGHGGQVFHESIAMLAYAHVDPIGAMNSQRVYRERQYENGYINYRTGGYLDEVIEHNGQLTTSAPWYAWLNWEVYRITQDSVFLGEMYDSSKKLFRFIVDNRDSDGDGLCEWGGHAVLESVRDALVAVWDEVGFPTNFESLDLNCMLVKEAKSLEQMALKLGLAEEAAAWKADHEQRSRLINETFWDEKNGFYYQVDKVTHTFSHKAQDDLKRDEIIGFLPLWAGVADKQRAARLVEKLTDTTQFWRPYGIPTLSARDSYYNDKGYWNGPVWVQWNYLIQLGLQDYGYHDVADELVDRVAKGMVAVLKENHNLWEFYSPDHPWGGYHKTYIWAGIINRMMMDAQQ</sequence>
<dbReference type="InterPro" id="IPR008928">
    <property type="entry name" value="6-hairpin_glycosidase_sf"/>
</dbReference>
<accession>A0A917HJU7</accession>
<evidence type="ECO:0000313" key="5">
    <source>
        <dbReference type="EMBL" id="GGG80500.1"/>
    </source>
</evidence>
<dbReference type="Gene3D" id="2.60.40.10">
    <property type="entry name" value="Immunoglobulins"/>
    <property type="match status" value="1"/>
</dbReference>
<evidence type="ECO:0000256" key="1">
    <source>
        <dbReference type="ARBA" id="ARBA00010833"/>
    </source>
</evidence>
<dbReference type="SUPFAM" id="SSF48208">
    <property type="entry name" value="Six-hairpin glycosidases"/>
    <property type="match status" value="1"/>
</dbReference>
<evidence type="ECO:0000256" key="3">
    <source>
        <dbReference type="ARBA" id="ARBA00023295"/>
    </source>
</evidence>
<dbReference type="InterPro" id="IPR013783">
    <property type="entry name" value="Ig-like_fold"/>
</dbReference>
<dbReference type="AlphaFoldDB" id="A0A917HJU7"/>
<comment type="similarity">
    <text evidence="1">Belongs to the glycosyl hydrolase 63 family.</text>
</comment>
<dbReference type="EMBL" id="BMER01000001">
    <property type="protein sequence ID" value="GGG80500.1"/>
    <property type="molecule type" value="Genomic_DNA"/>
</dbReference>
<keyword evidence="2" id="KW-0378">Hydrolase</keyword>
<dbReference type="InterPro" id="IPR004888">
    <property type="entry name" value="Glycoside_hydrolase_63"/>
</dbReference>
<gene>
    <name evidence="5" type="ORF">GCM10007415_11160</name>
</gene>
<feature type="domain" description="Mannosylglycerate hydrolase MGH1-like glycoside hydrolase" evidence="4">
    <location>
        <begin position="565"/>
        <end position="879"/>
    </location>
</feature>
<reference evidence="5" key="2">
    <citation type="submission" date="2020-09" db="EMBL/GenBank/DDBJ databases">
        <authorList>
            <person name="Sun Q."/>
            <person name="Zhou Y."/>
        </authorList>
    </citation>
    <scope>NUCLEOTIDE SEQUENCE</scope>
    <source>
        <strain evidence="5">CGMCC 1.12195</strain>
    </source>
</reference>
<dbReference type="InterPro" id="IPR054491">
    <property type="entry name" value="MGH1-like_GH"/>
</dbReference>
<dbReference type="Proteomes" id="UP000660862">
    <property type="component" value="Unassembled WGS sequence"/>
</dbReference>
<dbReference type="PANTHER" id="PTHR10412">
    <property type="entry name" value="MANNOSYL-OLIGOSACCHARIDE GLUCOSIDASE"/>
    <property type="match status" value="1"/>
</dbReference>
<protein>
    <recommendedName>
        <fullName evidence="4">Mannosylglycerate hydrolase MGH1-like glycoside hydrolase domain-containing protein</fullName>
    </recommendedName>
</protein>
<dbReference type="InterPro" id="IPR012341">
    <property type="entry name" value="6hp_glycosidase-like_sf"/>
</dbReference>
<dbReference type="Gene3D" id="1.50.10.10">
    <property type="match status" value="1"/>
</dbReference>
<proteinExistence type="inferred from homology"/>
<keyword evidence="6" id="KW-1185">Reference proteome</keyword>
<name>A0A917HJU7_9SPHI</name>
<organism evidence="5 6">
    <name type="scientific">Parapedobacter pyrenivorans</name>
    <dbReference type="NCBI Taxonomy" id="1305674"/>
    <lineage>
        <taxon>Bacteria</taxon>
        <taxon>Pseudomonadati</taxon>
        <taxon>Bacteroidota</taxon>
        <taxon>Sphingobacteriia</taxon>
        <taxon>Sphingobacteriales</taxon>
        <taxon>Sphingobacteriaceae</taxon>
        <taxon>Parapedobacter</taxon>
    </lineage>
</organism>
<dbReference type="PANTHER" id="PTHR10412:SF11">
    <property type="entry name" value="MANNOSYL-OLIGOSACCHARIDE GLUCOSIDASE"/>
    <property type="match status" value="1"/>
</dbReference>
<keyword evidence="3" id="KW-0326">Glycosidase</keyword>
<evidence type="ECO:0000256" key="2">
    <source>
        <dbReference type="ARBA" id="ARBA00022801"/>
    </source>
</evidence>